<evidence type="ECO:0000313" key="2">
    <source>
        <dbReference type="Proteomes" id="UP000600247"/>
    </source>
</evidence>
<proteinExistence type="predicted"/>
<dbReference type="Gene3D" id="3.60.60.10">
    <property type="entry name" value="Penicillin V Acylase, Chain A"/>
    <property type="match status" value="1"/>
</dbReference>
<dbReference type="InterPro" id="IPR029055">
    <property type="entry name" value="Ntn_hydrolases_N"/>
</dbReference>
<organism evidence="1 2">
    <name type="scientific">Paenibacillus radicis</name>
    <name type="common">ex Gao et al. 2016</name>
    <dbReference type="NCBI Taxonomy" id="1737354"/>
    <lineage>
        <taxon>Bacteria</taxon>
        <taxon>Bacillati</taxon>
        <taxon>Bacillota</taxon>
        <taxon>Bacilli</taxon>
        <taxon>Bacillales</taxon>
        <taxon>Paenibacillaceae</taxon>
        <taxon>Paenibacillus</taxon>
    </lineage>
</organism>
<dbReference type="AlphaFoldDB" id="A0A917H277"/>
<sequence>MCTIFKATQNGVTLVGNNEDYSDSNTKVWFLASQDGKYGRVYFGYFNGWAQGGMNEHGLFFDWVSGYEEEWLSSPDKYNFAGNLSEKIMEEASLLAQVVVMYEQYNEPSFTSAKVMYVDHAGASAVIGFENGQLHIDYGKSHQTLGYAYHTANSVLCELHSQSKSTFESLLQSCLQTGENPTQYSNIYDLSKREVYVYDFHESTQCFKFNLMEELQRGNHCYNLHQLASQLEGPLIQDYKTKAAELAQLTFTDEFLNVFEGTYELNKELQFTIKADKGTLYAAVNTPPNAVLLRLIQGRGKKSEWYAPSHDAKFTFVKSSSGQYERLILQGGITSDNTGESRELLLYKWSR</sequence>
<accession>A0A917H277</accession>
<evidence type="ECO:0008006" key="3">
    <source>
        <dbReference type="Google" id="ProtNLM"/>
    </source>
</evidence>
<dbReference type="Proteomes" id="UP000600247">
    <property type="component" value="Unassembled WGS sequence"/>
</dbReference>
<reference evidence="1 2" key="1">
    <citation type="journal article" date="2014" name="Int. J. Syst. Evol. Microbiol.">
        <title>Complete genome sequence of Corynebacterium casei LMG S-19264T (=DSM 44701T), isolated from a smear-ripened cheese.</title>
        <authorList>
            <consortium name="US DOE Joint Genome Institute (JGI-PGF)"/>
            <person name="Walter F."/>
            <person name="Albersmeier A."/>
            <person name="Kalinowski J."/>
            <person name="Ruckert C."/>
        </authorList>
    </citation>
    <scope>NUCLEOTIDE SEQUENCE [LARGE SCALE GENOMIC DNA]</scope>
    <source>
        <strain evidence="1 2">CGMCC 1.15286</strain>
    </source>
</reference>
<dbReference type="EMBL" id="BMHY01000003">
    <property type="protein sequence ID" value="GGG64549.1"/>
    <property type="molecule type" value="Genomic_DNA"/>
</dbReference>
<name>A0A917H277_9BACL</name>
<dbReference type="SUPFAM" id="SSF56235">
    <property type="entry name" value="N-terminal nucleophile aminohydrolases (Ntn hydrolases)"/>
    <property type="match status" value="1"/>
</dbReference>
<gene>
    <name evidence="1" type="ORF">GCM10010918_18300</name>
</gene>
<protein>
    <recommendedName>
        <fullName evidence="3">Linear amide C-N hydrolase</fullName>
    </recommendedName>
</protein>
<evidence type="ECO:0000313" key="1">
    <source>
        <dbReference type="EMBL" id="GGG64549.1"/>
    </source>
</evidence>
<keyword evidence="2" id="KW-1185">Reference proteome</keyword>
<dbReference type="RefSeq" id="WP_188888646.1">
    <property type="nucleotide sequence ID" value="NZ_BMHY01000003.1"/>
</dbReference>
<comment type="caution">
    <text evidence="1">The sequence shown here is derived from an EMBL/GenBank/DDBJ whole genome shotgun (WGS) entry which is preliminary data.</text>
</comment>